<dbReference type="Pfam" id="PF03478">
    <property type="entry name" value="Beta-prop_KIB1-4"/>
    <property type="match status" value="1"/>
</dbReference>
<reference evidence="3" key="1">
    <citation type="submission" date="2023-07" db="EMBL/GenBank/DDBJ databases">
        <title>A chromosome-level genome assembly of Lolium multiflorum.</title>
        <authorList>
            <person name="Chen Y."/>
            <person name="Copetti D."/>
            <person name="Kolliker R."/>
            <person name="Studer B."/>
        </authorList>
    </citation>
    <scope>NUCLEOTIDE SEQUENCE</scope>
    <source>
        <strain evidence="3">02402/16</strain>
        <tissue evidence="3">Leaf</tissue>
    </source>
</reference>
<name>A0AAD8PPI4_LOLMU</name>
<dbReference type="EMBL" id="JAUUTY010000866">
    <property type="protein sequence ID" value="KAK1573573.1"/>
    <property type="molecule type" value="Genomic_DNA"/>
</dbReference>
<sequence length="406" mass="45204">MTPTIAGGDGTVVSPSGSAQWYDLPDDLLGNIRLRIASQRDRARLAAVCKSWRAALARIPAPAVAPLLLLLPRALSGRTKRLCGGGPDDGWDMPIPDKVAGYFLLGSHDGAWVAAFNLIKHELVLLDLFSSKAMVVSSCGYPWKDPWYNNLILNHFVFSDDPDSSDGCILATITDYSHEIALYKYKVGCRSEWTTHGWEGKTFKGIAFCSGDLYGLAYPGEDLVKFEIDMEKDGSLVVKSVHLLAIQRRHGPVENEDPLVYECYILELHGKPSKAVRARWLRNCEPFFKVFELVDANVGEAYQHKWIEVTWFGDYALFLGPARSKAVHVPVGVEHCGFKRNHIYYSIAIHSITSDLHGDEVYSLKLDNGGLMSCREDKSIGDGLGRTGYWMTGLDNNSMWLDLPYL</sequence>
<dbReference type="PANTHER" id="PTHR33110:SF38">
    <property type="entry name" value="DUF295 DOMAIN-CONTAINING PROTEIN"/>
    <property type="match status" value="1"/>
</dbReference>
<dbReference type="InterPro" id="IPR001810">
    <property type="entry name" value="F-box_dom"/>
</dbReference>
<dbReference type="InterPro" id="IPR036047">
    <property type="entry name" value="F-box-like_dom_sf"/>
</dbReference>
<dbReference type="Pfam" id="PF12937">
    <property type="entry name" value="F-box-like"/>
    <property type="match status" value="1"/>
</dbReference>
<evidence type="ECO:0000259" key="2">
    <source>
        <dbReference type="Pfam" id="PF12937"/>
    </source>
</evidence>
<protein>
    <recommendedName>
        <fullName evidence="5">DUF295 domain-containing protein</fullName>
    </recommendedName>
</protein>
<keyword evidence="4" id="KW-1185">Reference proteome</keyword>
<feature type="domain" description="F-box" evidence="2">
    <location>
        <begin position="21"/>
        <end position="56"/>
    </location>
</feature>
<evidence type="ECO:0008006" key="5">
    <source>
        <dbReference type="Google" id="ProtNLM"/>
    </source>
</evidence>
<dbReference type="Gene3D" id="1.20.1280.50">
    <property type="match status" value="1"/>
</dbReference>
<feature type="domain" description="KIB1-4 beta-propeller" evidence="1">
    <location>
        <begin position="93"/>
        <end position="355"/>
    </location>
</feature>
<evidence type="ECO:0000313" key="3">
    <source>
        <dbReference type="EMBL" id="KAK1573573.1"/>
    </source>
</evidence>
<dbReference type="PANTHER" id="PTHR33110">
    <property type="entry name" value="F-BOX/KELCH-REPEAT PROTEIN-RELATED"/>
    <property type="match status" value="1"/>
</dbReference>
<comment type="caution">
    <text evidence="3">The sequence shown here is derived from an EMBL/GenBank/DDBJ whole genome shotgun (WGS) entry which is preliminary data.</text>
</comment>
<proteinExistence type="predicted"/>
<dbReference type="SUPFAM" id="SSF81383">
    <property type="entry name" value="F-box domain"/>
    <property type="match status" value="1"/>
</dbReference>
<evidence type="ECO:0000259" key="1">
    <source>
        <dbReference type="Pfam" id="PF03478"/>
    </source>
</evidence>
<organism evidence="3 4">
    <name type="scientific">Lolium multiflorum</name>
    <name type="common">Italian ryegrass</name>
    <name type="synonym">Lolium perenne subsp. multiflorum</name>
    <dbReference type="NCBI Taxonomy" id="4521"/>
    <lineage>
        <taxon>Eukaryota</taxon>
        <taxon>Viridiplantae</taxon>
        <taxon>Streptophyta</taxon>
        <taxon>Embryophyta</taxon>
        <taxon>Tracheophyta</taxon>
        <taxon>Spermatophyta</taxon>
        <taxon>Magnoliopsida</taxon>
        <taxon>Liliopsida</taxon>
        <taxon>Poales</taxon>
        <taxon>Poaceae</taxon>
        <taxon>BOP clade</taxon>
        <taxon>Pooideae</taxon>
        <taxon>Poodae</taxon>
        <taxon>Poeae</taxon>
        <taxon>Poeae Chloroplast Group 2 (Poeae type)</taxon>
        <taxon>Loliodinae</taxon>
        <taxon>Loliinae</taxon>
        <taxon>Lolium</taxon>
    </lineage>
</organism>
<gene>
    <name evidence="3" type="ORF">QYE76_018533</name>
</gene>
<accession>A0AAD8PPI4</accession>
<dbReference type="AlphaFoldDB" id="A0AAD8PPI4"/>
<evidence type="ECO:0000313" key="4">
    <source>
        <dbReference type="Proteomes" id="UP001231189"/>
    </source>
</evidence>
<dbReference type="Proteomes" id="UP001231189">
    <property type="component" value="Unassembled WGS sequence"/>
</dbReference>
<dbReference type="InterPro" id="IPR005174">
    <property type="entry name" value="KIB1-4_b-propeller"/>
</dbReference>